<gene>
    <name evidence="5" type="ORF">FLP08_09885</name>
</gene>
<protein>
    <submittedName>
        <fullName evidence="5">DUF1704 domain-containing protein</fullName>
    </submittedName>
</protein>
<reference evidence="5 6" key="1">
    <citation type="submission" date="2019-07" db="EMBL/GenBank/DDBJ databases">
        <title>Gramella aestuarii sp. nov., isolated from a tidal flat, and emended description of Gramella echinicola.</title>
        <authorList>
            <person name="Liu L."/>
        </authorList>
    </citation>
    <scope>NUCLEOTIDE SEQUENCE [LARGE SCALE GENOMIC DNA]</scope>
    <source>
        <strain evidence="5 6">BS12</strain>
    </source>
</reference>
<evidence type="ECO:0000256" key="2">
    <source>
        <dbReference type="ARBA" id="ARBA00022670"/>
    </source>
</evidence>
<dbReference type="RefSeq" id="WP_156276452.1">
    <property type="nucleotide sequence ID" value="NZ_BAABGI010000003.1"/>
</dbReference>
<evidence type="ECO:0000313" key="5">
    <source>
        <dbReference type="EMBL" id="MUP42884.1"/>
    </source>
</evidence>
<evidence type="ECO:0000256" key="4">
    <source>
        <dbReference type="ARBA" id="ARBA00023049"/>
    </source>
</evidence>
<accession>A0A7K1LQ14</accession>
<keyword evidence="3" id="KW-0378">Hydrolase</keyword>
<dbReference type="GO" id="GO:0008237">
    <property type="term" value="F:metallopeptidase activity"/>
    <property type="evidence" value="ECO:0007669"/>
    <property type="project" value="UniProtKB-KW"/>
</dbReference>
<keyword evidence="2" id="KW-0645">Protease</keyword>
<comment type="cofactor">
    <cofactor evidence="1">
        <name>Zn(2+)</name>
        <dbReference type="ChEBI" id="CHEBI:29105"/>
    </cofactor>
</comment>
<evidence type="ECO:0000256" key="3">
    <source>
        <dbReference type="ARBA" id="ARBA00022801"/>
    </source>
</evidence>
<evidence type="ECO:0000256" key="1">
    <source>
        <dbReference type="ARBA" id="ARBA00001947"/>
    </source>
</evidence>
<dbReference type="AlphaFoldDB" id="A0A7K1LQ14"/>
<dbReference type="PANTHER" id="PTHR31817:SF0">
    <property type="entry name" value="CHROMOSOME UNDETERMINED SCAFFOLD_67, WHOLE GENOME SHOTGUN SEQUENCE"/>
    <property type="match status" value="1"/>
</dbReference>
<dbReference type="PANTHER" id="PTHR31817">
    <property type="match status" value="1"/>
</dbReference>
<dbReference type="InterPro" id="IPR012548">
    <property type="entry name" value="MATCAP"/>
</dbReference>
<keyword evidence="6" id="KW-1185">Reference proteome</keyword>
<dbReference type="Pfam" id="PF08014">
    <property type="entry name" value="MATCAP"/>
    <property type="match status" value="1"/>
</dbReference>
<dbReference type="GO" id="GO:0080164">
    <property type="term" value="P:regulation of nitric oxide metabolic process"/>
    <property type="evidence" value="ECO:0007669"/>
    <property type="project" value="TreeGrafter"/>
</dbReference>
<evidence type="ECO:0000313" key="6">
    <source>
        <dbReference type="Proteomes" id="UP000460416"/>
    </source>
</evidence>
<dbReference type="OrthoDB" id="9785840at2"/>
<sequence length="616" mass="71071">MQEIPDLSENSIEQILTILEKDGEISCELPGNGILHIEKELPYLVIYRIKQNDRGTRRLVTNESSYLVIGDKDFEGYQRLLYCISDKFSAKMKSYLLFEIYSGSADSSKISIKGPADRLPSTLKTLEEEFLKINNEFTGLYLDTEIHDTPNRQAEGEEPLMGIEQAKNCGAVLVGLEIPPIYRNDENRLYPVFFRNFKDYLIRVMHRSFYEFIRVQTSGGVASFNALGRKYLKPVVFEIDKQLADIERSYQFLWLVSPANIQDIKKEFFSSNYKKVIDYHYRLLPVDPDVLKRRLYNLKIEDIDDPAMSYLFREKREELDMQITMLSERGTRNFLYDSIRLYKGVETNLCEEARDILNNVPEDPGEHTEDLLDAKAFSSLARKEFDYFRQQDENFKCKVHIRSDVNVMMVSHGELYIPADYKMNRVEAEALIQHEVGTHVLTYYNGSKQPLQQLSIGLADYDPLQEGLAVMSEFMVDGLTGNRLRILAGRVLAGEALMKGGNFQEIFRLLKTDYGFLPERAFNITSRIMQGGGFMKDIIYLKGLVLLKEHIKNGGDYEPLLAGKFGIKHSGIIKELTDRKVLKPLQIKPSYLHSEKMYKKLELIRQGLSLPQMVCK</sequence>
<dbReference type="Proteomes" id="UP000460416">
    <property type="component" value="Unassembled WGS sequence"/>
</dbReference>
<comment type="caution">
    <text evidence="5">The sequence shown here is derived from an EMBL/GenBank/DDBJ whole genome shotgun (WGS) entry which is preliminary data.</text>
</comment>
<dbReference type="EMBL" id="VJVW01000003">
    <property type="protein sequence ID" value="MUP42884.1"/>
    <property type="molecule type" value="Genomic_DNA"/>
</dbReference>
<proteinExistence type="predicted"/>
<name>A0A7K1LQ14_9FLAO</name>
<keyword evidence="4" id="KW-0482">Metalloprotease</keyword>
<organism evidence="5 6">
    <name type="scientific">Christiangramia aestuarii</name>
    <dbReference type="NCBI Taxonomy" id="1028746"/>
    <lineage>
        <taxon>Bacteria</taxon>
        <taxon>Pseudomonadati</taxon>
        <taxon>Bacteroidota</taxon>
        <taxon>Flavobacteriia</taxon>
        <taxon>Flavobacteriales</taxon>
        <taxon>Flavobacteriaceae</taxon>
        <taxon>Christiangramia</taxon>
    </lineage>
</organism>
<dbReference type="GO" id="GO:0006508">
    <property type="term" value="P:proteolysis"/>
    <property type="evidence" value="ECO:0007669"/>
    <property type="project" value="UniProtKB-KW"/>
</dbReference>
<dbReference type="SMART" id="SM01154">
    <property type="entry name" value="DUF1704"/>
    <property type="match status" value="1"/>
</dbReference>